<evidence type="ECO:0000313" key="2">
    <source>
        <dbReference type="Proteomes" id="UP000185490"/>
    </source>
</evidence>
<sequence length="77" mass="9169">MGDLEYIAKSCKEDKRLLKILKDVANMTKEEKEEFSRKVRSYFMDKNSEEDSQAYRFFKIVLENNNAERILKILGDD</sequence>
<dbReference type="EMBL" id="CP007389">
    <property type="protein sequence ID" value="APT74021.1"/>
    <property type="molecule type" value="Genomic_DNA"/>
</dbReference>
<accession>A0ABM6GEU5</accession>
<name>A0ABM6GEU5_9BACT</name>
<dbReference type="RefSeq" id="WP_012057262.1">
    <property type="nucleotide sequence ID" value="NZ_CP007389.1"/>
</dbReference>
<dbReference type="Proteomes" id="UP000185490">
    <property type="component" value="Chromosome"/>
</dbReference>
<proteinExistence type="predicted"/>
<organism evidence="1 2">
    <name type="scientific">Thermosipho melanesiensis</name>
    <dbReference type="NCBI Taxonomy" id="46541"/>
    <lineage>
        <taxon>Bacteria</taxon>
        <taxon>Thermotogati</taxon>
        <taxon>Thermotogota</taxon>
        <taxon>Thermotogae</taxon>
        <taxon>Thermotogales</taxon>
        <taxon>Fervidobacteriaceae</taxon>
        <taxon>Thermosipho</taxon>
    </lineage>
</organism>
<evidence type="ECO:0000313" key="1">
    <source>
        <dbReference type="EMBL" id="APT74021.1"/>
    </source>
</evidence>
<dbReference type="InterPro" id="IPR024054">
    <property type="entry name" value="TIF2_asu_middle_sf"/>
</dbReference>
<keyword evidence="2" id="KW-1185">Reference proteome</keyword>
<protein>
    <submittedName>
        <fullName evidence="1">Uncharacterized protein</fullName>
    </submittedName>
</protein>
<dbReference type="SUPFAM" id="SSF116742">
    <property type="entry name" value="eIF2alpha middle domain-like"/>
    <property type="match status" value="1"/>
</dbReference>
<gene>
    <name evidence="1" type="ORF">BW47_05570</name>
</gene>
<reference evidence="1 2" key="1">
    <citation type="submission" date="2014-02" db="EMBL/GenBank/DDBJ databases">
        <title>Diversity of Thermotogales isolates from hydrothermal vents.</title>
        <authorList>
            <person name="Haverkamp T.H.A."/>
            <person name="Lossouarn J."/>
            <person name="Geslin C."/>
            <person name="Nesbo C.L."/>
        </authorList>
    </citation>
    <scope>NUCLEOTIDE SEQUENCE [LARGE SCALE GENOMIC DNA]</scope>
    <source>
        <strain evidence="1 2">431</strain>
    </source>
</reference>